<proteinExistence type="inferred from homology"/>
<protein>
    <submittedName>
        <fullName evidence="3">Short-chain dehydrogenase</fullName>
    </submittedName>
</protein>
<comment type="similarity">
    <text evidence="2">Belongs to the short-chain dehydrogenases/reductases (SDR) family.</text>
</comment>
<name>A0ABS1CFW1_9GAMM</name>
<evidence type="ECO:0000313" key="3">
    <source>
        <dbReference type="EMBL" id="MBK1630796.1"/>
    </source>
</evidence>
<dbReference type="Gene3D" id="3.40.50.720">
    <property type="entry name" value="NAD(P)-binding Rossmann-like Domain"/>
    <property type="match status" value="1"/>
</dbReference>
<dbReference type="PANTHER" id="PTHR43157">
    <property type="entry name" value="PHOSPHATIDYLINOSITOL-GLYCAN BIOSYNTHESIS CLASS F PROTEIN-RELATED"/>
    <property type="match status" value="1"/>
</dbReference>
<evidence type="ECO:0000256" key="2">
    <source>
        <dbReference type="RuleBase" id="RU000363"/>
    </source>
</evidence>
<organism evidence="3 4">
    <name type="scientific">Thiohalocapsa halophila</name>
    <dbReference type="NCBI Taxonomy" id="69359"/>
    <lineage>
        <taxon>Bacteria</taxon>
        <taxon>Pseudomonadati</taxon>
        <taxon>Pseudomonadota</taxon>
        <taxon>Gammaproteobacteria</taxon>
        <taxon>Chromatiales</taxon>
        <taxon>Chromatiaceae</taxon>
        <taxon>Thiohalocapsa</taxon>
    </lineage>
</organism>
<dbReference type="PRINTS" id="PR00080">
    <property type="entry name" value="SDRFAMILY"/>
</dbReference>
<reference evidence="3 4" key="1">
    <citation type="journal article" date="2020" name="Microorganisms">
        <title>Osmotic Adaptation and Compatible Solute Biosynthesis of Phototrophic Bacteria as Revealed from Genome Analyses.</title>
        <authorList>
            <person name="Imhoff J.F."/>
            <person name="Rahn T."/>
            <person name="Kunzel S."/>
            <person name="Keller A."/>
            <person name="Neulinger S.C."/>
        </authorList>
    </citation>
    <scope>NUCLEOTIDE SEQUENCE [LARGE SCALE GENOMIC DNA]</scope>
    <source>
        <strain evidence="3 4">DSM 6210</strain>
    </source>
</reference>
<evidence type="ECO:0000256" key="1">
    <source>
        <dbReference type="ARBA" id="ARBA00023002"/>
    </source>
</evidence>
<keyword evidence="4" id="KW-1185">Reference proteome</keyword>
<dbReference type="RefSeq" id="WP_200236021.1">
    <property type="nucleotide sequence ID" value="NZ_NRRV01000016.1"/>
</dbReference>
<dbReference type="SUPFAM" id="SSF51735">
    <property type="entry name" value="NAD(P)-binding Rossmann-fold domains"/>
    <property type="match status" value="1"/>
</dbReference>
<evidence type="ECO:0000313" key="4">
    <source>
        <dbReference type="Proteomes" id="UP000748752"/>
    </source>
</evidence>
<gene>
    <name evidence="3" type="ORF">CKO31_08575</name>
</gene>
<keyword evidence="1" id="KW-0560">Oxidoreductase</keyword>
<comment type="caution">
    <text evidence="3">The sequence shown here is derived from an EMBL/GenBank/DDBJ whole genome shotgun (WGS) entry which is preliminary data.</text>
</comment>
<sequence>MQVAGKTALVTGANSGLGKAVVMALAARGARVLMLCRSAERGAAARDEIITATGNEQLELLVCNLASQADIRATAAEVHQRVGALHLLVNNAGSAFAELGLTADGIERTLAVDHLGPFLLTNLLLDLLKAAAQADGGARIVNVGTKIDTAMDFSDLNWEHRPYRMMAAYGQAKLGNIHFTRELARRLAGTGVTVNCVFPGVFLSNLGGTDGAQNWALKLFAKTFGWALPKPERAAERVLYLLTSDDVADLSGEYFGGRKPITAPEQADDPAANAELWRLSAELTGLTAPERSD</sequence>
<dbReference type="Proteomes" id="UP000748752">
    <property type="component" value="Unassembled WGS sequence"/>
</dbReference>
<dbReference type="PRINTS" id="PR00081">
    <property type="entry name" value="GDHRDH"/>
</dbReference>
<dbReference type="InterPro" id="IPR036291">
    <property type="entry name" value="NAD(P)-bd_dom_sf"/>
</dbReference>
<dbReference type="InterPro" id="IPR002347">
    <property type="entry name" value="SDR_fam"/>
</dbReference>
<dbReference type="EMBL" id="NRRV01000016">
    <property type="protein sequence ID" value="MBK1630796.1"/>
    <property type="molecule type" value="Genomic_DNA"/>
</dbReference>
<dbReference type="Pfam" id="PF00106">
    <property type="entry name" value="adh_short"/>
    <property type="match status" value="1"/>
</dbReference>
<dbReference type="PANTHER" id="PTHR43157:SF30">
    <property type="entry name" value="RETINOL DEHYDROGENASE 11-LIKE"/>
    <property type="match status" value="1"/>
</dbReference>
<accession>A0ABS1CFW1</accession>